<protein>
    <recommendedName>
        <fullName evidence="1">Knr4/Smi1-like domain-containing protein</fullName>
    </recommendedName>
</protein>
<proteinExistence type="predicted"/>
<keyword evidence="3" id="KW-1185">Reference proteome</keyword>
<dbReference type="SUPFAM" id="SSF160631">
    <property type="entry name" value="SMI1/KNR4-like"/>
    <property type="match status" value="1"/>
</dbReference>
<dbReference type="KEGG" id="ahm:TL08_24370"/>
<accession>A0AAC9HTY3</accession>
<sequence>MEVLTQWHRILEWSARFAPGTHAQLAEGVSHAEIEACERELGFEVNPELRTWWSVCGGTEEEHFAEVFPPFYTPCGPMAAAKFWQVNKSVWRDSWDVPDTGRLAGSWAHGYHPRFVPMAFDGMGNHLVVDLRPGPKRGAVLEWDHELCHVEEARWPSLAAMFSEVAHALETGSVIDHSRAWVDPDGQIDWQIGNWTETETETEAGSPGR</sequence>
<dbReference type="InterPro" id="IPR037883">
    <property type="entry name" value="Knr4/Smi1-like_sf"/>
</dbReference>
<name>A0AAC9HTY3_9PSEU</name>
<evidence type="ECO:0000313" key="3">
    <source>
        <dbReference type="Proteomes" id="UP000095210"/>
    </source>
</evidence>
<evidence type="ECO:0000259" key="1">
    <source>
        <dbReference type="SMART" id="SM00860"/>
    </source>
</evidence>
<dbReference type="InterPro" id="IPR018958">
    <property type="entry name" value="Knr4/Smi1-like_dom"/>
</dbReference>
<dbReference type="Gene3D" id="3.40.1580.10">
    <property type="entry name" value="SMI1/KNR4-like"/>
    <property type="match status" value="1"/>
</dbReference>
<evidence type="ECO:0000313" key="2">
    <source>
        <dbReference type="EMBL" id="AOS65652.1"/>
    </source>
</evidence>
<dbReference type="RefSeq" id="WP_069852343.1">
    <property type="nucleotide sequence ID" value="NZ_CP014859.1"/>
</dbReference>
<dbReference type="EMBL" id="CP014859">
    <property type="protein sequence ID" value="AOS65652.1"/>
    <property type="molecule type" value="Genomic_DNA"/>
</dbReference>
<gene>
    <name evidence="2" type="ORF">TL08_24370</name>
</gene>
<dbReference type="Pfam" id="PF09346">
    <property type="entry name" value="SMI1_KNR4"/>
    <property type="match status" value="1"/>
</dbReference>
<dbReference type="Proteomes" id="UP000095210">
    <property type="component" value="Chromosome"/>
</dbReference>
<dbReference type="SMART" id="SM00860">
    <property type="entry name" value="SMI1_KNR4"/>
    <property type="match status" value="1"/>
</dbReference>
<feature type="domain" description="Knr4/Smi1-like" evidence="1">
    <location>
        <begin position="28"/>
        <end position="164"/>
    </location>
</feature>
<organism evidence="2 3">
    <name type="scientific">Actinoalloteichus hymeniacidonis</name>
    <dbReference type="NCBI Taxonomy" id="340345"/>
    <lineage>
        <taxon>Bacteria</taxon>
        <taxon>Bacillati</taxon>
        <taxon>Actinomycetota</taxon>
        <taxon>Actinomycetes</taxon>
        <taxon>Pseudonocardiales</taxon>
        <taxon>Pseudonocardiaceae</taxon>
        <taxon>Actinoalloteichus</taxon>
    </lineage>
</organism>
<dbReference type="AlphaFoldDB" id="A0AAC9HTY3"/>
<reference evidence="3" key="1">
    <citation type="submission" date="2016-03" db="EMBL/GenBank/DDBJ databases">
        <title>Complete genome sequence of the type strain Actinoalloteichus hymeniacidonis DSM 45092.</title>
        <authorList>
            <person name="Schaffert L."/>
            <person name="Albersmeier A."/>
            <person name="Winkler A."/>
            <person name="Kalinowski J."/>
            <person name="Zotchev S."/>
            <person name="Ruckert C."/>
        </authorList>
    </citation>
    <scope>NUCLEOTIDE SEQUENCE [LARGE SCALE GENOMIC DNA]</scope>
    <source>
        <strain evidence="3">HPA177(T) (DSM 45092(T))</strain>
    </source>
</reference>